<evidence type="ECO:0000313" key="2">
    <source>
        <dbReference type="EMBL" id="ASN83243.1"/>
    </source>
</evidence>
<organism evidence="2 3">
    <name type="scientific">Deinococcus ficus</name>
    <dbReference type="NCBI Taxonomy" id="317577"/>
    <lineage>
        <taxon>Bacteria</taxon>
        <taxon>Thermotogati</taxon>
        <taxon>Deinococcota</taxon>
        <taxon>Deinococci</taxon>
        <taxon>Deinococcales</taxon>
        <taxon>Deinococcaceae</taxon>
        <taxon>Deinococcus</taxon>
    </lineage>
</organism>
<protein>
    <submittedName>
        <fullName evidence="2">Uncharacterized protein</fullName>
    </submittedName>
</protein>
<geneLocation type="plasmid" evidence="3">
    <name>pdfi3</name>
</geneLocation>
<reference evidence="2 3" key="1">
    <citation type="submission" date="2017-05" db="EMBL/GenBank/DDBJ databases">
        <title>The complete genome sequence of Deinococcus ficus isolated from the rhizosphere of the Ficus religiosa L. in Taiwan.</title>
        <authorList>
            <person name="Wu K.-M."/>
            <person name="Liao T.-L."/>
            <person name="Liu Y.-M."/>
            <person name="Young C.-C."/>
            <person name="Tsai S.-F."/>
        </authorList>
    </citation>
    <scope>NUCLEOTIDE SEQUENCE [LARGE SCALE GENOMIC DNA]</scope>
    <source>
        <strain evidence="2 3">CC-FR2-10</strain>
        <plasmid evidence="3">pdfi3</plasmid>
    </source>
</reference>
<dbReference type="KEGG" id="dfc:DFI_18775"/>
<dbReference type="AlphaFoldDB" id="A0A221T2X3"/>
<accession>A0A221T2X3</accession>
<feature type="compositionally biased region" description="Low complexity" evidence="1">
    <location>
        <begin position="130"/>
        <end position="140"/>
    </location>
</feature>
<proteinExistence type="predicted"/>
<name>A0A221T2X3_9DEIO</name>
<sequence>MDPTERLQVLKRETVLLDHLQRVDVLTLSQTLTFRTQTLRGFTLKPAKGRTTSYTNRANVTAVNVTTNRLIVVHARGAVHISGEVLDGKHRSLLLLSLTESDLKASPGELSLVMGTRLLDAQDILAEPHLPVEAEAAPAAPEKRRRRRAADDATDAPAPADASRDDVTPVHAELNVHAHAADQTGIQPPSAGQDLTAAADPAAGGLQPDEPDLHDMPF</sequence>
<keyword evidence="3" id="KW-1185">Reference proteome</keyword>
<feature type="compositionally biased region" description="Basic and acidic residues" evidence="1">
    <location>
        <begin position="162"/>
        <end position="180"/>
    </location>
</feature>
<feature type="region of interest" description="Disordered" evidence="1">
    <location>
        <begin position="130"/>
        <end position="218"/>
    </location>
</feature>
<keyword evidence="2" id="KW-0614">Plasmid</keyword>
<gene>
    <name evidence="2" type="ORF">DFI_18775</name>
</gene>
<evidence type="ECO:0000313" key="3">
    <source>
        <dbReference type="Proteomes" id="UP000259030"/>
    </source>
</evidence>
<dbReference type="RefSeq" id="WP_027462686.1">
    <property type="nucleotide sequence ID" value="NZ_CP021084.1"/>
</dbReference>
<dbReference type="EMBL" id="CP021084">
    <property type="protein sequence ID" value="ASN83243.1"/>
    <property type="molecule type" value="Genomic_DNA"/>
</dbReference>
<dbReference type="Proteomes" id="UP000259030">
    <property type="component" value="Plasmid pDFI3"/>
</dbReference>
<evidence type="ECO:0000256" key="1">
    <source>
        <dbReference type="SAM" id="MobiDB-lite"/>
    </source>
</evidence>